<dbReference type="EMBL" id="JAPVEB010000001">
    <property type="protein sequence ID" value="KAJ5282021.1"/>
    <property type="molecule type" value="Genomic_DNA"/>
</dbReference>
<keyword evidence="3" id="KW-0408">Iron</keyword>
<comment type="caution">
    <text evidence="4">The sequence shown here is derived from an EMBL/GenBank/DDBJ whole genome shotgun (WGS) entry which is preliminary data.</text>
</comment>
<accession>A0ABQ8WTG3</accession>
<dbReference type="Proteomes" id="UP001220256">
    <property type="component" value="Unassembled WGS sequence"/>
</dbReference>
<comment type="similarity">
    <text evidence="2">Belongs to the PhyH family.</text>
</comment>
<reference evidence="4 5" key="1">
    <citation type="journal article" date="2023" name="IMA Fungus">
        <title>Comparative genomic study of the Penicillium genus elucidates a diverse pangenome and 15 lateral gene transfer events.</title>
        <authorList>
            <person name="Petersen C."/>
            <person name="Sorensen T."/>
            <person name="Nielsen M.R."/>
            <person name="Sondergaard T.E."/>
            <person name="Sorensen J.L."/>
            <person name="Fitzpatrick D.A."/>
            <person name="Frisvad J.C."/>
            <person name="Nielsen K.L."/>
        </authorList>
    </citation>
    <scope>NUCLEOTIDE SEQUENCE [LARGE SCALE GENOMIC DNA]</scope>
    <source>
        <strain evidence="4 5">IBT 3361</strain>
    </source>
</reference>
<dbReference type="PANTHER" id="PTHR20883:SF48">
    <property type="entry name" value="ECTOINE DIOXYGENASE"/>
    <property type="match status" value="1"/>
</dbReference>
<protein>
    <submittedName>
        <fullName evidence="4">Uncharacterized protein</fullName>
    </submittedName>
</protein>
<organism evidence="4 5">
    <name type="scientific">Penicillium chrysogenum</name>
    <name type="common">Penicillium notatum</name>
    <dbReference type="NCBI Taxonomy" id="5076"/>
    <lineage>
        <taxon>Eukaryota</taxon>
        <taxon>Fungi</taxon>
        <taxon>Dikarya</taxon>
        <taxon>Ascomycota</taxon>
        <taxon>Pezizomycotina</taxon>
        <taxon>Eurotiomycetes</taxon>
        <taxon>Eurotiomycetidae</taxon>
        <taxon>Eurotiales</taxon>
        <taxon>Aspergillaceae</taxon>
        <taxon>Penicillium</taxon>
        <taxon>Penicillium chrysogenum species complex</taxon>
    </lineage>
</organism>
<name>A0ABQ8WTG3_PENCH</name>
<keyword evidence="5" id="KW-1185">Reference proteome</keyword>
<evidence type="ECO:0000256" key="2">
    <source>
        <dbReference type="ARBA" id="ARBA00005830"/>
    </source>
</evidence>
<evidence type="ECO:0000256" key="1">
    <source>
        <dbReference type="ARBA" id="ARBA00001962"/>
    </source>
</evidence>
<proteinExistence type="inferred from homology"/>
<dbReference type="InterPro" id="IPR008775">
    <property type="entry name" value="Phytyl_CoA_dOase-like"/>
</dbReference>
<dbReference type="Pfam" id="PF05721">
    <property type="entry name" value="PhyH"/>
    <property type="match status" value="1"/>
</dbReference>
<dbReference type="SUPFAM" id="SSF51197">
    <property type="entry name" value="Clavaminate synthase-like"/>
    <property type="match status" value="1"/>
</dbReference>
<comment type="cofactor">
    <cofactor evidence="1">
        <name>Fe cation</name>
        <dbReference type="ChEBI" id="CHEBI:24875"/>
    </cofactor>
</comment>
<evidence type="ECO:0000313" key="5">
    <source>
        <dbReference type="Proteomes" id="UP001220256"/>
    </source>
</evidence>
<dbReference type="Gene3D" id="2.60.120.620">
    <property type="entry name" value="q2cbj1_9rhob like domain"/>
    <property type="match status" value="1"/>
</dbReference>
<sequence length="297" mass="33245">MRASEPAMFHQHVVFSLESFQKRGYLLIRGFFTSKESELLREWAQEVHDLPCTPDVPWMPYEEVNSEGKHVLCRTENFANSHAGFDSFLRGQRATSVLQQLAGEEMLLFKEKINYKLAGSGGFDPHIDANAYTHVKNIKHLTILAAVDGMNATNGGLEVVDGSHRMDIPLGSDRCIASDWVESNVWTPAELESGMQIEKLTNTLIAVSLMKVGDILIFGSYLAHRSGANASSKDRRAIYATYNCAAEGNLHDQYYSDRQKLWPATHMRQSGQSYEEGRVRYAFGSPMLTVDSKVMSA</sequence>
<dbReference type="PANTHER" id="PTHR20883">
    <property type="entry name" value="PHYTANOYL-COA DIOXYGENASE DOMAIN CONTAINING 1"/>
    <property type="match status" value="1"/>
</dbReference>
<evidence type="ECO:0000313" key="4">
    <source>
        <dbReference type="EMBL" id="KAJ5282021.1"/>
    </source>
</evidence>
<gene>
    <name evidence="4" type="ORF">N7505_000001</name>
</gene>
<evidence type="ECO:0000256" key="3">
    <source>
        <dbReference type="ARBA" id="ARBA00023004"/>
    </source>
</evidence>